<feature type="region of interest" description="Disordered" evidence="2">
    <location>
        <begin position="165"/>
        <end position="185"/>
    </location>
</feature>
<evidence type="ECO:0000313" key="3">
    <source>
        <dbReference type="EMBL" id="EIW82585.1"/>
    </source>
</evidence>
<gene>
    <name evidence="3" type="ORF">CONPUDRAFT_21417</name>
</gene>
<dbReference type="AlphaFoldDB" id="A0A5M3MV39"/>
<feature type="non-terminal residue" evidence="3">
    <location>
        <position position="1"/>
    </location>
</feature>
<accession>A0A5M3MV39</accession>
<proteinExistence type="inferred from homology"/>
<dbReference type="PANTHER" id="PTHR31360">
    <property type="match status" value="1"/>
</dbReference>
<organism evidence="3 4">
    <name type="scientific">Coniophora puteana (strain RWD-64-598)</name>
    <name type="common">Brown rot fungus</name>
    <dbReference type="NCBI Taxonomy" id="741705"/>
    <lineage>
        <taxon>Eukaryota</taxon>
        <taxon>Fungi</taxon>
        <taxon>Dikarya</taxon>
        <taxon>Basidiomycota</taxon>
        <taxon>Agaricomycotina</taxon>
        <taxon>Agaricomycetes</taxon>
        <taxon>Agaricomycetidae</taxon>
        <taxon>Boletales</taxon>
        <taxon>Coniophorineae</taxon>
        <taxon>Coniophoraceae</taxon>
        <taxon>Coniophora</taxon>
    </lineage>
</organism>
<dbReference type="InterPro" id="IPR010686">
    <property type="entry name" value="OBAP-like"/>
</dbReference>
<comment type="caution">
    <text evidence="3">The sequence shown here is derived from an EMBL/GenBank/DDBJ whole genome shotgun (WGS) entry which is preliminary data.</text>
</comment>
<dbReference type="OMA" id="RHVEAHH"/>
<evidence type="ECO:0000256" key="2">
    <source>
        <dbReference type="SAM" id="MobiDB-lite"/>
    </source>
</evidence>
<dbReference type="PANTHER" id="PTHR31360:SF0">
    <property type="entry name" value="OIL BODY-ASSOCIATED PROTEIN 1B"/>
    <property type="match status" value="1"/>
</dbReference>
<dbReference type="OrthoDB" id="1901244at2759"/>
<sequence>YNLAGESLMSFQQVSQIHQHLCAFHVYSHDHSRHVESHHLCSHLRPDFHQCIIYDSEKPDARLIGIEYIVSEATFKTLPSEEQAYWHSHKYEVESGLLQLVPKSLVPNAVTDAAEQPAMLELQKTYGKTIHTWAYDKHPDLPLGPPNLMMSYTADGQVDEAMVADRDKRHGLSTKDKRKTREGYL</sequence>
<reference evidence="4" key="1">
    <citation type="journal article" date="2012" name="Science">
        <title>The Paleozoic origin of enzymatic lignin decomposition reconstructed from 31 fungal genomes.</title>
        <authorList>
            <person name="Floudas D."/>
            <person name="Binder M."/>
            <person name="Riley R."/>
            <person name="Barry K."/>
            <person name="Blanchette R.A."/>
            <person name="Henrissat B."/>
            <person name="Martinez A.T."/>
            <person name="Otillar R."/>
            <person name="Spatafora J.W."/>
            <person name="Yadav J.S."/>
            <person name="Aerts A."/>
            <person name="Benoit I."/>
            <person name="Boyd A."/>
            <person name="Carlson A."/>
            <person name="Copeland A."/>
            <person name="Coutinho P.M."/>
            <person name="de Vries R.P."/>
            <person name="Ferreira P."/>
            <person name="Findley K."/>
            <person name="Foster B."/>
            <person name="Gaskell J."/>
            <person name="Glotzer D."/>
            <person name="Gorecki P."/>
            <person name="Heitman J."/>
            <person name="Hesse C."/>
            <person name="Hori C."/>
            <person name="Igarashi K."/>
            <person name="Jurgens J.A."/>
            <person name="Kallen N."/>
            <person name="Kersten P."/>
            <person name="Kohler A."/>
            <person name="Kuees U."/>
            <person name="Kumar T.K.A."/>
            <person name="Kuo A."/>
            <person name="LaButti K."/>
            <person name="Larrondo L.F."/>
            <person name="Lindquist E."/>
            <person name="Ling A."/>
            <person name="Lombard V."/>
            <person name="Lucas S."/>
            <person name="Lundell T."/>
            <person name="Martin R."/>
            <person name="McLaughlin D.J."/>
            <person name="Morgenstern I."/>
            <person name="Morin E."/>
            <person name="Murat C."/>
            <person name="Nagy L.G."/>
            <person name="Nolan M."/>
            <person name="Ohm R.A."/>
            <person name="Patyshakuliyeva A."/>
            <person name="Rokas A."/>
            <person name="Ruiz-Duenas F.J."/>
            <person name="Sabat G."/>
            <person name="Salamov A."/>
            <person name="Samejima M."/>
            <person name="Schmutz J."/>
            <person name="Slot J.C."/>
            <person name="St John F."/>
            <person name="Stenlid J."/>
            <person name="Sun H."/>
            <person name="Sun S."/>
            <person name="Syed K."/>
            <person name="Tsang A."/>
            <person name="Wiebenga A."/>
            <person name="Young D."/>
            <person name="Pisabarro A."/>
            <person name="Eastwood D.C."/>
            <person name="Martin F."/>
            <person name="Cullen D."/>
            <person name="Grigoriev I.V."/>
            <person name="Hibbett D.S."/>
        </authorList>
    </citation>
    <scope>NUCLEOTIDE SEQUENCE [LARGE SCALE GENOMIC DNA]</scope>
    <source>
        <strain evidence="4">RWD-64-598 SS2</strain>
    </source>
</reference>
<evidence type="ECO:0000256" key="1">
    <source>
        <dbReference type="ARBA" id="ARBA00009740"/>
    </source>
</evidence>
<protein>
    <submittedName>
        <fullName evidence="3">DUF1264-domain-containing protein</fullName>
    </submittedName>
</protein>
<dbReference type="Pfam" id="PF06884">
    <property type="entry name" value="DUF1264"/>
    <property type="match status" value="1"/>
</dbReference>
<comment type="similarity">
    <text evidence="1">Belongs to the OBAP family.</text>
</comment>
<dbReference type="KEGG" id="cput:CONPUDRAFT_21417"/>
<dbReference type="GeneID" id="19206539"/>
<evidence type="ECO:0000313" key="4">
    <source>
        <dbReference type="Proteomes" id="UP000053558"/>
    </source>
</evidence>
<name>A0A5M3MV39_CONPW</name>
<feature type="non-terminal residue" evidence="3">
    <location>
        <position position="185"/>
    </location>
</feature>
<dbReference type="RefSeq" id="XP_007766273.1">
    <property type="nucleotide sequence ID" value="XM_007768083.1"/>
</dbReference>
<dbReference type="EMBL" id="JH711576">
    <property type="protein sequence ID" value="EIW82585.1"/>
    <property type="molecule type" value="Genomic_DNA"/>
</dbReference>
<keyword evidence="4" id="KW-1185">Reference proteome</keyword>
<dbReference type="Proteomes" id="UP000053558">
    <property type="component" value="Unassembled WGS sequence"/>
</dbReference>